<dbReference type="RefSeq" id="WP_256654674.1">
    <property type="nucleotide sequence ID" value="NZ_JANIAA010000039.1"/>
</dbReference>
<keyword evidence="3" id="KW-1185">Reference proteome</keyword>
<sequence>MPKGTTHITVFGAGRESRIHAIPPHTRVEPLTFDDLEFTVESRPGRCARCGSDTSYLVEVPDPTGAGGRWICSDTDWCAEHRDPGSRPRSTSAPGRSAVHRRTAETSDPPDTLPTTAAPTPTSTPKRRAGGAGPVLQAHDVLVRWGTFTAAQAISFSVDAADMARLHPECGP</sequence>
<dbReference type="Pfam" id="PF06007">
    <property type="entry name" value="PhnJ"/>
    <property type="match status" value="1"/>
</dbReference>
<accession>A0ABT1V8X1</accession>
<gene>
    <name evidence="2" type="ORF">NP777_37390</name>
</gene>
<reference evidence="2 3" key="1">
    <citation type="submission" date="2022-07" db="EMBL/GenBank/DDBJ databases">
        <authorList>
            <person name="Phongsopitanun W."/>
            <person name="Tanasupawat S."/>
        </authorList>
    </citation>
    <scope>NUCLEOTIDE SEQUENCE [LARGE SCALE GENOMIC DNA]</scope>
    <source>
        <strain evidence="2 3">RCU-064</strain>
    </source>
</reference>
<dbReference type="InterPro" id="IPR010306">
    <property type="entry name" value="PhnJ"/>
</dbReference>
<feature type="compositionally biased region" description="Low complexity" evidence="1">
    <location>
        <begin position="106"/>
        <end position="124"/>
    </location>
</feature>
<dbReference type="EMBL" id="JANIAA010000039">
    <property type="protein sequence ID" value="MCQ8193832.1"/>
    <property type="molecule type" value="Genomic_DNA"/>
</dbReference>
<organism evidence="2 3">
    <name type="scientific">Streptomyces rugosispiralis</name>
    <dbReference type="NCBI Taxonomy" id="2967341"/>
    <lineage>
        <taxon>Bacteria</taxon>
        <taxon>Bacillati</taxon>
        <taxon>Actinomycetota</taxon>
        <taxon>Actinomycetes</taxon>
        <taxon>Kitasatosporales</taxon>
        <taxon>Streptomycetaceae</taxon>
        <taxon>Streptomyces</taxon>
    </lineage>
</organism>
<protein>
    <submittedName>
        <fullName evidence="2">Alpha-D-ribose 1-methylphosphonate 5-phosphate C-P-lyase PhnJ</fullName>
    </submittedName>
</protein>
<feature type="region of interest" description="Disordered" evidence="1">
    <location>
        <begin position="77"/>
        <end position="133"/>
    </location>
</feature>
<proteinExistence type="predicted"/>
<evidence type="ECO:0000256" key="1">
    <source>
        <dbReference type="SAM" id="MobiDB-lite"/>
    </source>
</evidence>
<comment type="caution">
    <text evidence="2">The sequence shown here is derived from an EMBL/GenBank/DDBJ whole genome shotgun (WGS) entry which is preliminary data.</text>
</comment>
<name>A0ABT1V8X1_9ACTN</name>
<dbReference type="Proteomes" id="UP001204746">
    <property type="component" value="Unassembled WGS sequence"/>
</dbReference>
<evidence type="ECO:0000313" key="2">
    <source>
        <dbReference type="EMBL" id="MCQ8193832.1"/>
    </source>
</evidence>
<evidence type="ECO:0000313" key="3">
    <source>
        <dbReference type="Proteomes" id="UP001204746"/>
    </source>
</evidence>